<keyword evidence="2" id="KW-1185">Reference proteome</keyword>
<gene>
    <name evidence="1" type="ORF">Cni_G05226</name>
</gene>
<dbReference type="Proteomes" id="UP001327560">
    <property type="component" value="Chromosome 2"/>
</dbReference>
<dbReference type="AlphaFoldDB" id="A0AAQ3Q597"/>
<reference evidence="1 2" key="1">
    <citation type="submission" date="2023-10" db="EMBL/GenBank/DDBJ databases">
        <title>Chromosome-scale genome assembly provides insights into flower coloration mechanisms of Canna indica.</title>
        <authorList>
            <person name="Li C."/>
        </authorList>
    </citation>
    <scope>NUCLEOTIDE SEQUENCE [LARGE SCALE GENOMIC DNA]</scope>
    <source>
        <tissue evidence="1">Flower</tissue>
    </source>
</reference>
<protein>
    <submittedName>
        <fullName evidence="1">Uncharacterized protein</fullName>
    </submittedName>
</protein>
<accession>A0AAQ3Q597</accession>
<organism evidence="1 2">
    <name type="scientific">Canna indica</name>
    <name type="common">Indian-shot</name>
    <dbReference type="NCBI Taxonomy" id="4628"/>
    <lineage>
        <taxon>Eukaryota</taxon>
        <taxon>Viridiplantae</taxon>
        <taxon>Streptophyta</taxon>
        <taxon>Embryophyta</taxon>
        <taxon>Tracheophyta</taxon>
        <taxon>Spermatophyta</taxon>
        <taxon>Magnoliopsida</taxon>
        <taxon>Liliopsida</taxon>
        <taxon>Zingiberales</taxon>
        <taxon>Cannaceae</taxon>
        <taxon>Canna</taxon>
    </lineage>
</organism>
<name>A0AAQ3Q597_9LILI</name>
<evidence type="ECO:0000313" key="2">
    <source>
        <dbReference type="Proteomes" id="UP001327560"/>
    </source>
</evidence>
<dbReference type="EMBL" id="CP136891">
    <property type="protein sequence ID" value="WOK96519.1"/>
    <property type="molecule type" value="Genomic_DNA"/>
</dbReference>
<evidence type="ECO:0000313" key="1">
    <source>
        <dbReference type="EMBL" id="WOK96519.1"/>
    </source>
</evidence>
<sequence length="154" mass="18082">MEEKLRLVIAYSILWKMINEKQCNFKNKMTHRLLEQEQASRTVQFCKKEASSSRFQGQSHYGSLHRCLIEKKSFFISGQVLQKAVWEADSHDREPDVQPRQEIPFMDMDHARKEHITVSKESQLHPKCRLKDASYQDLYGELHISSIPTRAFSA</sequence>
<proteinExistence type="predicted"/>